<keyword evidence="4" id="KW-1185">Reference proteome</keyword>
<comment type="caution">
    <text evidence="3">The sequence shown here is derived from an EMBL/GenBank/DDBJ whole genome shotgun (WGS) entry which is preliminary data.</text>
</comment>
<evidence type="ECO:0000259" key="2">
    <source>
        <dbReference type="Pfam" id="PF08327"/>
    </source>
</evidence>
<dbReference type="EMBL" id="PRDL01000001">
    <property type="protein sequence ID" value="MBE8715970.1"/>
    <property type="molecule type" value="Genomic_DNA"/>
</dbReference>
<accession>A0A928V2H6</accession>
<dbReference type="Pfam" id="PF08327">
    <property type="entry name" value="AHSA1"/>
    <property type="match status" value="1"/>
</dbReference>
<proteinExistence type="inferred from homology"/>
<gene>
    <name evidence="3" type="ORF">C4F51_02065</name>
</gene>
<dbReference type="Proteomes" id="UP000652567">
    <property type="component" value="Unassembled WGS sequence"/>
</dbReference>
<dbReference type="CDD" id="cd07814">
    <property type="entry name" value="SRPBCC_CalC_Aha1-like"/>
    <property type="match status" value="1"/>
</dbReference>
<evidence type="ECO:0000256" key="1">
    <source>
        <dbReference type="ARBA" id="ARBA00006817"/>
    </source>
</evidence>
<dbReference type="InterPro" id="IPR013538">
    <property type="entry name" value="ASHA1/2-like_C"/>
</dbReference>
<comment type="similarity">
    <text evidence="1">Belongs to the AHA1 family.</text>
</comment>
<evidence type="ECO:0000313" key="4">
    <source>
        <dbReference type="Proteomes" id="UP000652567"/>
    </source>
</evidence>
<sequence length="145" mass="16260">MSNPGSHYDIAVEHTFTASPDKVFDAWLNPQRVEKWFGPGLGEMQPVSIDANVGGSFRIVQIRNGHAIGHSGKYLVIDRPEHLAFTWGTDDDEGDDEVHIHLVPVGRGSLLRLVHTIDSQWKDYADKIHQSWLAMMKKMDSLLAS</sequence>
<evidence type="ECO:0000313" key="3">
    <source>
        <dbReference type="EMBL" id="MBE8715970.1"/>
    </source>
</evidence>
<dbReference type="Gene3D" id="3.30.530.20">
    <property type="match status" value="1"/>
</dbReference>
<reference evidence="3" key="1">
    <citation type="submission" date="2018-07" db="EMBL/GenBank/DDBJ databases">
        <title>Genome assembly of strain Ka43.</title>
        <authorList>
            <person name="Kukolya J."/>
            <person name="Nagy I."/>
            <person name="Horvath B."/>
            <person name="Toth A."/>
        </authorList>
    </citation>
    <scope>NUCLEOTIDE SEQUENCE</scope>
    <source>
        <strain evidence="3">KB43</strain>
    </source>
</reference>
<dbReference type="SUPFAM" id="SSF55961">
    <property type="entry name" value="Bet v1-like"/>
    <property type="match status" value="1"/>
</dbReference>
<name>A0A928V2H6_9GAMM</name>
<dbReference type="RefSeq" id="WP_193906715.1">
    <property type="nucleotide sequence ID" value="NZ_PRDL01000001.1"/>
</dbReference>
<dbReference type="AlphaFoldDB" id="A0A928V2H6"/>
<protein>
    <submittedName>
        <fullName evidence="3">SRPBCC domain-containing protein</fullName>
    </submittedName>
</protein>
<feature type="domain" description="Activator of Hsp90 ATPase homologue 1/2-like C-terminal" evidence="2">
    <location>
        <begin position="18"/>
        <end position="143"/>
    </location>
</feature>
<dbReference type="InterPro" id="IPR023393">
    <property type="entry name" value="START-like_dom_sf"/>
</dbReference>
<organism evidence="3 4">
    <name type="scientific">Cellvibrio polysaccharolyticus</name>
    <dbReference type="NCBI Taxonomy" id="2082724"/>
    <lineage>
        <taxon>Bacteria</taxon>
        <taxon>Pseudomonadati</taxon>
        <taxon>Pseudomonadota</taxon>
        <taxon>Gammaproteobacteria</taxon>
        <taxon>Cellvibrionales</taxon>
        <taxon>Cellvibrionaceae</taxon>
        <taxon>Cellvibrio</taxon>
    </lineage>
</organism>